<keyword evidence="2 3" id="KW-0418">Kinase</keyword>
<organism evidence="1 2">
    <name type="scientific">Vanessa tameamea</name>
    <name type="common">Kamehameha butterfly</name>
    <dbReference type="NCBI Taxonomy" id="334116"/>
    <lineage>
        <taxon>Eukaryota</taxon>
        <taxon>Metazoa</taxon>
        <taxon>Ecdysozoa</taxon>
        <taxon>Arthropoda</taxon>
        <taxon>Hexapoda</taxon>
        <taxon>Insecta</taxon>
        <taxon>Pterygota</taxon>
        <taxon>Neoptera</taxon>
        <taxon>Endopterygota</taxon>
        <taxon>Lepidoptera</taxon>
        <taxon>Glossata</taxon>
        <taxon>Ditrysia</taxon>
        <taxon>Papilionoidea</taxon>
        <taxon>Nymphalidae</taxon>
        <taxon>Nymphalinae</taxon>
        <taxon>Vanessa</taxon>
    </lineage>
</organism>
<dbReference type="SUPFAM" id="SSF52540">
    <property type="entry name" value="P-loop containing nucleoside triphosphate hydrolases"/>
    <property type="match status" value="1"/>
</dbReference>
<accession>A0A8B8ILZ6</accession>
<evidence type="ECO:0000313" key="2">
    <source>
        <dbReference type="RefSeq" id="XP_026498129.1"/>
    </source>
</evidence>
<keyword evidence="2 3" id="KW-0808">Transferase</keyword>
<dbReference type="PANTHER" id="PTHR10285">
    <property type="entry name" value="URIDINE KINASE"/>
    <property type="match status" value="1"/>
</dbReference>
<evidence type="ECO:0000313" key="4">
    <source>
        <dbReference type="RefSeq" id="XP_064074719.1"/>
    </source>
</evidence>
<dbReference type="InterPro" id="IPR027417">
    <property type="entry name" value="P-loop_NTPase"/>
</dbReference>
<dbReference type="Gene3D" id="3.40.50.300">
    <property type="entry name" value="P-loop containing nucleotide triphosphate hydrolases"/>
    <property type="match status" value="1"/>
</dbReference>
<evidence type="ECO:0000313" key="1">
    <source>
        <dbReference type="Proteomes" id="UP001652626"/>
    </source>
</evidence>
<dbReference type="GO" id="GO:0016301">
    <property type="term" value="F:kinase activity"/>
    <property type="evidence" value="ECO:0007669"/>
    <property type="project" value="UniProtKB-KW"/>
</dbReference>
<dbReference type="GeneID" id="113402163"/>
<gene>
    <name evidence="2 3 4" type="primary">LOC113402163</name>
</gene>
<dbReference type="AlphaFoldDB" id="A0A8B8ILZ6"/>
<protein>
    <submittedName>
        <fullName evidence="2 3">Nicotinamide riboside kinase 1</fullName>
    </submittedName>
</protein>
<dbReference type="OMA" id="MDMEAMT"/>
<sequence length="204" mass="23360">MAHGKMDNWIIIGVSGVTCGGKTTLANKLKNLLTPVYVFHQDKYFYPDDSPHHIKCDGLDHNNYDILSSLDMQAMFNDIMKTVDGENKAHSFNDVQSGGRLQVNGKKFIVLEGFTVMNYKPIMEICNLRYYFVLEYGECLSRRCHRLYEPPDVDGYFDQCVWPEHIRYRAEIEKDSRVKILDGTCHDALDIVVSDLKTLGAVKV</sequence>
<dbReference type="Proteomes" id="UP001652626">
    <property type="component" value="Chromosome 23"/>
</dbReference>
<dbReference type="RefSeq" id="XP_064074719.1">
    <property type="nucleotide sequence ID" value="XM_064218649.1"/>
</dbReference>
<dbReference type="OrthoDB" id="10041966at2759"/>
<name>A0A8B8ILZ6_VANTA</name>
<evidence type="ECO:0000313" key="3">
    <source>
        <dbReference type="RefSeq" id="XP_064074718.1"/>
    </source>
</evidence>
<dbReference type="RefSeq" id="XP_026498129.1">
    <property type="nucleotide sequence ID" value="XM_026642344.1"/>
</dbReference>
<reference evidence="2" key="1">
    <citation type="submission" date="2025-04" db="UniProtKB">
        <authorList>
            <consortium name="RefSeq"/>
        </authorList>
    </citation>
    <scope>IDENTIFICATION</scope>
    <source>
        <tissue evidence="2">Thorax</tissue>
        <tissue evidence="3 4">Whole body</tissue>
    </source>
</reference>
<keyword evidence="1" id="KW-1185">Reference proteome</keyword>
<proteinExistence type="predicted"/>
<dbReference type="RefSeq" id="XP_064074718.1">
    <property type="nucleotide sequence ID" value="XM_064218648.1"/>
</dbReference>